<reference evidence="3 4" key="1">
    <citation type="submission" date="2014-06" db="EMBL/GenBank/DDBJ databases">
        <title>Evolutionary Origins and Diversification of the Mycorrhizal Mutualists.</title>
        <authorList>
            <consortium name="DOE Joint Genome Institute"/>
            <consortium name="Mycorrhizal Genomics Consortium"/>
            <person name="Kohler A."/>
            <person name="Kuo A."/>
            <person name="Nagy L.G."/>
            <person name="Floudas D."/>
            <person name="Copeland A."/>
            <person name="Barry K.W."/>
            <person name="Cichocki N."/>
            <person name="Veneault-Fourrey C."/>
            <person name="LaButti K."/>
            <person name="Lindquist E.A."/>
            <person name="Lipzen A."/>
            <person name="Lundell T."/>
            <person name="Morin E."/>
            <person name="Murat C."/>
            <person name="Riley R."/>
            <person name="Ohm R."/>
            <person name="Sun H."/>
            <person name="Tunlid A."/>
            <person name="Henrissat B."/>
            <person name="Grigoriev I.V."/>
            <person name="Hibbett D.S."/>
            <person name="Martin F."/>
        </authorList>
    </citation>
    <scope>NUCLEOTIDE SEQUENCE [LARGE SCALE GENOMIC DNA]</scope>
    <source>
        <strain evidence="3 4">SS14</strain>
    </source>
</reference>
<evidence type="ECO:0000256" key="1">
    <source>
        <dbReference type="SAM" id="SignalP"/>
    </source>
</evidence>
<dbReference type="InterPro" id="IPR051783">
    <property type="entry name" value="NAD(P)-dependent_oxidoreduct"/>
</dbReference>
<dbReference type="Gene3D" id="3.40.50.720">
    <property type="entry name" value="NAD(P)-binding Rossmann-like Domain"/>
    <property type="match status" value="1"/>
</dbReference>
<accession>A0A0C9UVD0</accession>
<dbReference type="InterPro" id="IPR001509">
    <property type="entry name" value="Epimerase_deHydtase"/>
</dbReference>
<dbReference type="AlphaFoldDB" id="A0A0C9UVD0"/>
<name>A0A0C9UVD0_SPHS4</name>
<feature type="domain" description="NAD-dependent epimerase/dehydratase" evidence="2">
    <location>
        <begin position="3"/>
        <end position="210"/>
    </location>
</feature>
<protein>
    <recommendedName>
        <fullName evidence="2">NAD-dependent epimerase/dehydratase domain-containing protein</fullName>
    </recommendedName>
</protein>
<evidence type="ECO:0000313" key="4">
    <source>
        <dbReference type="Proteomes" id="UP000054279"/>
    </source>
</evidence>
<feature type="chain" id="PRO_5002204407" description="NAD-dependent epimerase/dehydratase domain-containing protein" evidence="1">
    <location>
        <begin position="20"/>
        <end position="299"/>
    </location>
</feature>
<dbReference type="Pfam" id="PF01370">
    <property type="entry name" value="Epimerase"/>
    <property type="match status" value="1"/>
</dbReference>
<dbReference type="GO" id="GO:0005737">
    <property type="term" value="C:cytoplasm"/>
    <property type="evidence" value="ECO:0007669"/>
    <property type="project" value="TreeGrafter"/>
</dbReference>
<dbReference type="GO" id="GO:0004029">
    <property type="term" value="F:aldehyde dehydrogenase (NAD+) activity"/>
    <property type="evidence" value="ECO:0007669"/>
    <property type="project" value="TreeGrafter"/>
</dbReference>
<dbReference type="PANTHER" id="PTHR48079:SF3">
    <property type="entry name" value="NAD-DEPENDENT EPIMERASE_DEHYDRATASE DOMAIN-CONTAINING PROTEIN"/>
    <property type="match status" value="1"/>
</dbReference>
<dbReference type="SUPFAM" id="SSF51735">
    <property type="entry name" value="NAD(P)-binding Rossmann-fold domains"/>
    <property type="match status" value="1"/>
</dbReference>
<evidence type="ECO:0000259" key="2">
    <source>
        <dbReference type="Pfam" id="PF01370"/>
    </source>
</evidence>
<sequence>MKILVLGASGFIGFPVAQALVRAGHYVYGLTRSQEKAKKLAAEEIIPVVGEITNTKDWVHLVSDIDLVIDIAGGSADLKALALGNLEAVASTAQATRPSHAPKVNYIYTSGGWVHGDNRTDIVTDSTPLRNPAELVAWRPESEHKIVSDQRINGIVIRPALLYGRDGSFLAPLFKSATDGIVKWPGTPGGRFSLIHIDDLADLYVRAAEKAPILRGLIIDAVNEHTESAEDVLQAVARVSGAKGYEFTIPQNLYEVALTTTSIIRPYLARTLLGWRPLKPSFVDGMPIYYATWKATVQQ</sequence>
<feature type="signal peptide" evidence="1">
    <location>
        <begin position="1"/>
        <end position="19"/>
    </location>
</feature>
<dbReference type="HOGENOM" id="CLU_007383_12_3_1"/>
<keyword evidence="1" id="KW-0732">Signal</keyword>
<dbReference type="PANTHER" id="PTHR48079">
    <property type="entry name" value="PROTEIN YEEZ"/>
    <property type="match status" value="1"/>
</dbReference>
<keyword evidence="4" id="KW-1185">Reference proteome</keyword>
<proteinExistence type="predicted"/>
<dbReference type="InterPro" id="IPR036291">
    <property type="entry name" value="NAD(P)-bd_dom_sf"/>
</dbReference>
<gene>
    <name evidence="3" type="ORF">M422DRAFT_269483</name>
</gene>
<organism evidence="3 4">
    <name type="scientific">Sphaerobolus stellatus (strain SS14)</name>
    <dbReference type="NCBI Taxonomy" id="990650"/>
    <lineage>
        <taxon>Eukaryota</taxon>
        <taxon>Fungi</taxon>
        <taxon>Dikarya</taxon>
        <taxon>Basidiomycota</taxon>
        <taxon>Agaricomycotina</taxon>
        <taxon>Agaricomycetes</taxon>
        <taxon>Phallomycetidae</taxon>
        <taxon>Geastrales</taxon>
        <taxon>Sphaerobolaceae</taxon>
        <taxon>Sphaerobolus</taxon>
    </lineage>
</organism>
<dbReference type="EMBL" id="KN837289">
    <property type="protein sequence ID" value="KIJ29150.1"/>
    <property type="molecule type" value="Genomic_DNA"/>
</dbReference>
<dbReference type="OrthoDB" id="10000533at2759"/>
<dbReference type="Proteomes" id="UP000054279">
    <property type="component" value="Unassembled WGS sequence"/>
</dbReference>
<evidence type="ECO:0000313" key="3">
    <source>
        <dbReference type="EMBL" id="KIJ29150.1"/>
    </source>
</evidence>